<reference evidence="2" key="1">
    <citation type="journal article" date="2014" name="Int. J. Syst. Evol. Microbiol.">
        <title>Complete genome sequence of Corynebacterium casei LMG S-19264T (=DSM 44701T), isolated from a smear-ripened cheese.</title>
        <authorList>
            <consortium name="US DOE Joint Genome Institute (JGI-PGF)"/>
            <person name="Walter F."/>
            <person name="Albersmeier A."/>
            <person name="Kalinowski J."/>
            <person name="Ruckert C."/>
        </authorList>
    </citation>
    <scope>NUCLEOTIDE SEQUENCE</scope>
    <source>
        <strain evidence="2">CCM 7897</strain>
    </source>
</reference>
<dbReference type="PANTHER" id="PTHR33993">
    <property type="entry name" value="GLYOXALASE-RELATED"/>
    <property type="match status" value="1"/>
</dbReference>
<evidence type="ECO:0000313" key="3">
    <source>
        <dbReference type="Proteomes" id="UP000606044"/>
    </source>
</evidence>
<dbReference type="SUPFAM" id="SSF54593">
    <property type="entry name" value="Glyoxalase/Bleomycin resistance protein/Dihydroxybiphenyl dioxygenase"/>
    <property type="match status" value="2"/>
</dbReference>
<dbReference type="Pfam" id="PF00903">
    <property type="entry name" value="Glyoxalase"/>
    <property type="match status" value="2"/>
</dbReference>
<dbReference type="EMBL" id="BMCT01000002">
    <property type="protein sequence ID" value="GGF61294.1"/>
    <property type="molecule type" value="Genomic_DNA"/>
</dbReference>
<dbReference type="AlphaFoldDB" id="A0A917F913"/>
<organism evidence="2 3">
    <name type="scientific">Azorhizobium oxalatiphilum</name>
    <dbReference type="NCBI Taxonomy" id="980631"/>
    <lineage>
        <taxon>Bacteria</taxon>
        <taxon>Pseudomonadati</taxon>
        <taxon>Pseudomonadota</taxon>
        <taxon>Alphaproteobacteria</taxon>
        <taxon>Hyphomicrobiales</taxon>
        <taxon>Xanthobacteraceae</taxon>
        <taxon>Azorhizobium</taxon>
    </lineage>
</organism>
<sequence>MPHGRFAWYQLATTDTDAARAFYEGLLSWSSRVVAMPDFSYIVLAAEGSDMGGVMPLMPEQAQAGVPPHWAGFVEVDDVDATVKKASELGGAVFAQPADVPGVGRFAVIADPQGAMLALFHWIEGLSPPVTPRGTMGAVGWHELAATDWEAVFPFYAALFGWTKGEPVDMGPMGIYQLFDHDGQSIGGMFNRPPEMPAPFWLYYAKVPSIDAAIAVIKDCGGKILNGPMEVPGGAFIVQAMDPQGAMFAVVAPPAGATGCGDATAA</sequence>
<feature type="domain" description="VOC" evidence="1">
    <location>
        <begin position="5"/>
        <end position="122"/>
    </location>
</feature>
<dbReference type="InterPro" id="IPR029068">
    <property type="entry name" value="Glyas_Bleomycin-R_OHBP_Dase"/>
</dbReference>
<evidence type="ECO:0000313" key="2">
    <source>
        <dbReference type="EMBL" id="GGF61294.1"/>
    </source>
</evidence>
<gene>
    <name evidence="2" type="ORF">GCM10007301_21320</name>
</gene>
<dbReference type="InterPro" id="IPR037523">
    <property type="entry name" value="VOC_core"/>
</dbReference>
<dbReference type="InterPro" id="IPR004360">
    <property type="entry name" value="Glyas_Fos-R_dOase_dom"/>
</dbReference>
<dbReference type="PROSITE" id="PS51819">
    <property type="entry name" value="VOC"/>
    <property type="match status" value="1"/>
</dbReference>
<dbReference type="PANTHER" id="PTHR33993:SF14">
    <property type="entry name" value="GB|AAF24581.1"/>
    <property type="match status" value="1"/>
</dbReference>
<proteinExistence type="predicted"/>
<name>A0A917F913_9HYPH</name>
<dbReference type="Proteomes" id="UP000606044">
    <property type="component" value="Unassembled WGS sequence"/>
</dbReference>
<dbReference type="InterPro" id="IPR052164">
    <property type="entry name" value="Anthracycline_SecMetBiosynth"/>
</dbReference>
<dbReference type="Gene3D" id="3.10.180.10">
    <property type="entry name" value="2,3-Dihydroxybiphenyl 1,2-Dioxygenase, domain 1"/>
    <property type="match status" value="2"/>
</dbReference>
<protein>
    <submittedName>
        <fullName evidence="2">Glyoxalase</fullName>
    </submittedName>
</protein>
<accession>A0A917F913</accession>
<comment type="caution">
    <text evidence="2">The sequence shown here is derived from an EMBL/GenBank/DDBJ whole genome shotgun (WGS) entry which is preliminary data.</text>
</comment>
<reference evidence="2" key="2">
    <citation type="submission" date="2020-09" db="EMBL/GenBank/DDBJ databases">
        <authorList>
            <person name="Sun Q."/>
            <person name="Sedlacek I."/>
        </authorList>
    </citation>
    <scope>NUCLEOTIDE SEQUENCE</scope>
    <source>
        <strain evidence="2">CCM 7897</strain>
    </source>
</reference>
<dbReference type="CDD" id="cd07247">
    <property type="entry name" value="SgaA_N_like"/>
    <property type="match status" value="2"/>
</dbReference>
<dbReference type="RefSeq" id="WP_188578243.1">
    <property type="nucleotide sequence ID" value="NZ_BMCT01000002.1"/>
</dbReference>
<evidence type="ECO:0000259" key="1">
    <source>
        <dbReference type="PROSITE" id="PS51819"/>
    </source>
</evidence>
<keyword evidence="3" id="KW-1185">Reference proteome</keyword>